<evidence type="ECO:0000256" key="1">
    <source>
        <dbReference type="SAM" id="MobiDB-lite"/>
    </source>
</evidence>
<keyword evidence="3" id="KW-1185">Reference proteome</keyword>
<name>A0ABU6IYC1_9ACTN</name>
<gene>
    <name evidence="2" type="ORF">VJ920_05985</name>
</gene>
<protein>
    <submittedName>
        <fullName evidence="2">Uncharacterized protein</fullName>
    </submittedName>
</protein>
<reference evidence="2 3" key="1">
    <citation type="submission" date="2024-01" db="EMBL/GenBank/DDBJ databases">
        <title>novel species in genus Adlercreutzia.</title>
        <authorList>
            <person name="Liu X."/>
        </authorList>
    </citation>
    <scope>NUCLEOTIDE SEQUENCE [LARGE SCALE GENOMIC DNA]</scope>
    <source>
        <strain evidence="2 3">R22</strain>
    </source>
</reference>
<organism evidence="2 3">
    <name type="scientific">Adlercreutzia shanghongiae</name>
    <dbReference type="NCBI Taxonomy" id="3111773"/>
    <lineage>
        <taxon>Bacteria</taxon>
        <taxon>Bacillati</taxon>
        <taxon>Actinomycetota</taxon>
        <taxon>Coriobacteriia</taxon>
        <taxon>Eggerthellales</taxon>
        <taxon>Eggerthellaceae</taxon>
        <taxon>Adlercreutzia</taxon>
    </lineage>
</organism>
<dbReference type="RefSeq" id="WP_326437822.1">
    <property type="nucleotide sequence ID" value="NZ_JAYMFH010000005.1"/>
</dbReference>
<dbReference type="EMBL" id="JAYMFH010000005">
    <property type="protein sequence ID" value="MEC4294851.1"/>
    <property type="molecule type" value="Genomic_DNA"/>
</dbReference>
<feature type="region of interest" description="Disordered" evidence="1">
    <location>
        <begin position="1"/>
        <end position="20"/>
    </location>
</feature>
<dbReference type="Proteomes" id="UP001343724">
    <property type="component" value="Unassembled WGS sequence"/>
</dbReference>
<sequence length="67" mass="7464">MHARRPANRPGHARAERGQRAHRGLYAAGNCSGSFYAATYPELYISNAMGRTLTFARHAILHIKDNL</sequence>
<evidence type="ECO:0000313" key="2">
    <source>
        <dbReference type="EMBL" id="MEC4294851.1"/>
    </source>
</evidence>
<comment type="caution">
    <text evidence="2">The sequence shown here is derived from an EMBL/GenBank/DDBJ whole genome shotgun (WGS) entry which is preliminary data.</text>
</comment>
<evidence type="ECO:0000313" key="3">
    <source>
        <dbReference type="Proteomes" id="UP001343724"/>
    </source>
</evidence>
<accession>A0ABU6IYC1</accession>
<proteinExistence type="predicted"/>